<protein>
    <recommendedName>
        <fullName evidence="5">MspA protein</fullName>
    </recommendedName>
</protein>
<proteinExistence type="predicted"/>
<evidence type="ECO:0000256" key="1">
    <source>
        <dbReference type="ARBA" id="ARBA00022729"/>
    </source>
</evidence>
<organism evidence="3 4">
    <name type="scientific">Prescottella agglutinans</name>
    <dbReference type="NCBI Taxonomy" id="1644129"/>
    <lineage>
        <taxon>Bacteria</taxon>
        <taxon>Bacillati</taxon>
        <taxon>Actinomycetota</taxon>
        <taxon>Actinomycetes</taxon>
        <taxon>Mycobacteriales</taxon>
        <taxon>Nocardiaceae</taxon>
        <taxon>Prescottella</taxon>
    </lineage>
</organism>
<comment type="caution">
    <text evidence="3">The sequence shown here is derived from an EMBL/GenBank/DDBJ whole genome shotgun (WGS) entry which is preliminary data.</text>
</comment>
<gene>
    <name evidence="3" type="ORF">M2280_002585</name>
</gene>
<reference evidence="3 4" key="1">
    <citation type="submission" date="2023-04" db="EMBL/GenBank/DDBJ databases">
        <title>Forest soil microbial communities from Buena Vista Peninsula, Colon Province, Panama.</title>
        <authorList>
            <person name="Bouskill N."/>
        </authorList>
    </citation>
    <scope>NUCLEOTIDE SEQUENCE [LARGE SCALE GENOMIC DNA]</scope>
    <source>
        <strain evidence="3 4">CFH S0262</strain>
    </source>
</reference>
<evidence type="ECO:0000313" key="4">
    <source>
        <dbReference type="Proteomes" id="UP001160334"/>
    </source>
</evidence>
<dbReference type="SUPFAM" id="SSF56959">
    <property type="entry name" value="Leukocidin-like"/>
    <property type="match status" value="1"/>
</dbReference>
<dbReference type="EMBL" id="JARXVC010000005">
    <property type="protein sequence ID" value="MDH6281365.1"/>
    <property type="molecule type" value="Genomic_DNA"/>
</dbReference>
<keyword evidence="1 2" id="KW-0732">Signal</keyword>
<keyword evidence="4" id="KW-1185">Reference proteome</keyword>
<dbReference type="InterPro" id="IPR015286">
    <property type="entry name" value="Porin_fam_mycobact-type"/>
</dbReference>
<dbReference type="PROSITE" id="PS51318">
    <property type="entry name" value="TAT"/>
    <property type="match status" value="1"/>
</dbReference>
<dbReference type="RefSeq" id="WP_280760685.1">
    <property type="nucleotide sequence ID" value="NZ_JARXVC010000005.1"/>
</dbReference>
<feature type="signal peptide" evidence="2">
    <location>
        <begin position="1"/>
        <end position="37"/>
    </location>
</feature>
<evidence type="ECO:0000256" key="2">
    <source>
        <dbReference type="SAM" id="SignalP"/>
    </source>
</evidence>
<dbReference type="Pfam" id="PF09203">
    <property type="entry name" value="MspA"/>
    <property type="match status" value="1"/>
</dbReference>
<dbReference type="InterPro" id="IPR006311">
    <property type="entry name" value="TAT_signal"/>
</dbReference>
<feature type="chain" id="PRO_5045329006" description="MspA protein" evidence="2">
    <location>
        <begin position="38"/>
        <end position="212"/>
    </location>
</feature>
<sequence>MNSKSTKTRRRRAALPSAAILSTAGALFLGTAGTATAAEQTASTPAGALTVTLTDDVVESVPSLTMMPTSTEGVVSAVGVATATGPGAQDITGGTLDVGYQVGCAVDVSGGVQLAVETPAGPSLTLFPTPGLGMNFGITPSVLVNPKFGVSQDVSLGKQVVNGPDATVSFHAVSLKVDGCIGGVTVRPYAVYTVTTAHGSHSVATYGNSRTL</sequence>
<name>A0ABT6MAV0_9NOCA</name>
<accession>A0ABT6MAV0</accession>
<dbReference type="InterPro" id="IPR036435">
    <property type="entry name" value="Leukocidin/porin_MspA_sf"/>
</dbReference>
<dbReference type="Gene3D" id="2.60.40.1650">
    <property type="entry name" value="Porin MspA (Ig-like beta-sandwich domain)"/>
    <property type="match status" value="1"/>
</dbReference>
<evidence type="ECO:0000313" key="3">
    <source>
        <dbReference type="EMBL" id="MDH6281365.1"/>
    </source>
</evidence>
<dbReference type="Gene3D" id="2.10.300.10">
    <property type="entry name" value="Porin MspA ribbon domain"/>
    <property type="match status" value="1"/>
</dbReference>
<dbReference type="Proteomes" id="UP001160334">
    <property type="component" value="Unassembled WGS sequence"/>
</dbReference>
<evidence type="ECO:0008006" key="5">
    <source>
        <dbReference type="Google" id="ProtNLM"/>
    </source>
</evidence>